<dbReference type="Pfam" id="PF03564">
    <property type="entry name" value="DUF1759"/>
    <property type="match status" value="1"/>
</dbReference>
<name>A0A6V7IQ82_9HYME</name>
<protein>
    <submittedName>
        <fullName evidence="1">Uncharacterized protein</fullName>
    </submittedName>
</protein>
<dbReference type="PANTHER" id="PTHR22954:SF3">
    <property type="entry name" value="PROTEIN CBG08539"/>
    <property type="match status" value="1"/>
</dbReference>
<dbReference type="InterPro" id="IPR005312">
    <property type="entry name" value="DUF1759"/>
</dbReference>
<evidence type="ECO:0000313" key="1">
    <source>
        <dbReference type="EMBL" id="CAD1542060.1"/>
    </source>
</evidence>
<accession>A0A6V7IQ82</accession>
<gene>
    <name evidence="1" type="ORF">BBRV_LOCUS31913</name>
</gene>
<dbReference type="AlphaFoldDB" id="A0A6V7IQ82"/>
<organism evidence="1">
    <name type="scientific">Bracon brevicornis</name>
    <dbReference type="NCBI Taxonomy" id="1563983"/>
    <lineage>
        <taxon>Eukaryota</taxon>
        <taxon>Metazoa</taxon>
        <taxon>Ecdysozoa</taxon>
        <taxon>Arthropoda</taxon>
        <taxon>Hexapoda</taxon>
        <taxon>Insecta</taxon>
        <taxon>Pterygota</taxon>
        <taxon>Neoptera</taxon>
        <taxon>Endopterygota</taxon>
        <taxon>Hymenoptera</taxon>
        <taxon>Apocrita</taxon>
        <taxon>Ichneumonoidea</taxon>
        <taxon>Braconidae</taxon>
        <taxon>Braconinae</taxon>
        <taxon>Bracon</taxon>
    </lineage>
</organism>
<dbReference type="EMBL" id="CADCXW020000009">
    <property type="protein sequence ID" value="CAD1542060.1"/>
    <property type="molecule type" value="Genomic_DNA"/>
</dbReference>
<reference evidence="1" key="1">
    <citation type="submission" date="2020-07" db="EMBL/GenBank/DDBJ databases">
        <authorList>
            <person name="Ferguson B K."/>
        </authorList>
    </citation>
    <scope>NUCLEOTIDE SEQUENCE</scope>
    <source>
        <strain evidence="1">L06</strain>
    </source>
</reference>
<proteinExistence type="predicted"/>
<sequence length="288" mass="33870">MTDKFEAIVRRQIQRMRNAIIDIQKPEPDTPLDRAQVEVEIDYLKATIKSLPFVIDQAKDDKSYAVLRKPEQELFNSYVTTIAEKELLLAERDRAKRVKSPIKKILYPAEERKKFKRPRLEMRTFDGHLENWIEFYHWFTKHIHNNMDISNSVKMCFLQDALVGEPAELIDGFSIANTSSYKQAWDILNQTYNNKDNIIHRYLDLIIEYSALGDDADSSIKDFARKIVIYIRQLKAMDWDSESVKLLVATILTQKMKEETEEGRQQIYQQRKTNAMGELVAYLDRKPC</sequence>
<dbReference type="PANTHER" id="PTHR22954">
    <property type="entry name" value="RETROVIRAL PROTEASE-RELATED"/>
    <property type="match status" value="1"/>
</dbReference>